<evidence type="ECO:0000313" key="5">
    <source>
        <dbReference type="Proteomes" id="UP001642483"/>
    </source>
</evidence>
<name>A0ABP0GI82_CLALP</name>
<dbReference type="PROSITE" id="PS50022">
    <property type="entry name" value="FA58C_3"/>
    <property type="match status" value="1"/>
</dbReference>
<evidence type="ECO:0000313" key="4">
    <source>
        <dbReference type="EMBL" id="CAK8691460.1"/>
    </source>
</evidence>
<feature type="chain" id="PRO_5045273197" description="F5/8 type C domain-containing protein" evidence="2">
    <location>
        <begin position="25"/>
        <end position="340"/>
    </location>
</feature>
<dbReference type="Gene3D" id="2.60.120.260">
    <property type="entry name" value="Galactose-binding domain-like"/>
    <property type="match status" value="1"/>
</dbReference>
<dbReference type="Pfam" id="PF00754">
    <property type="entry name" value="F5_F8_type_C"/>
    <property type="match status" value="1"/>
</dbReference>
<sequence length="340" mass="36625">MKTATIAPFLILTLTVDLVTVAISRNHNDEICFPTQDGHLVVPLSRGSRGESGKRGLPGLHGLQGPQGEKGVPGITGPRGPPGEEGIPGPQGPRGIIGQLGLPGVEGQRGKTGERGTPGLQGPPGVPGTQGSPGLDGLPGPFGKHGVPGPQGPQGMKGNPGPPGQCQCNQSNVVELKKIMDQLFFLHPNLRDELCLVGVKSKRVRNIDMTASTTYGQFYTAYNGRLDGESYWSPHPYKQLPGEWLQVDLRTPTIVTGVVTQGGEDDHWWVTNFKITFGNIADQLQMIKDEDQNDMIFSGNTNKDTRVENTFPNPIKARFFRLIVVTFHNGIGLRLDYLTC</sequence>
<evidence type="ECO:0000256" key="2">
    <source>
        <dbReference type="SAM" id="SignalP"/>
    </source>
</evidence>
<dbReference type="InterPro" id="IPR000421">
    <property type="entry name" value="FA58C"/>
</dbReference>
<organism evidence="4 5">
    <name type="scientific">Clavelina lepadiformis</name>
    <name type="common">Light-bulb sea squirt</name>
    <name type="synonym">Ascidia lepadiformis</name>
    <dbReference type="NCBI Taxonomy" id="159417"/>
    <lineage>
        <taxon>Eukaryota</taxon>
        <taxon>Metazoa</taxon>
        <taxon>Chordata</taxon>
        <taxon>Tunicata</taxon>
        <taxon>Ascidiacea</taxon>
        <taxon>Aplousobranchia</taxon>
        <taxon>Clavelinidae</taxon>
        <taxon>Clavelina</taxon>
    </lineage>
</organism>
<evidence type="ECO:0000259" key="3">
    <source>
        <dbReference type="PROSITE" id="PS50022"/>
    </source>
</evidence>
<feature type="region of interest" description="Disordered" evidence="1">
    <location>
        <begin position="46"/>
        <end position="164"/>
    </location>
</feature>
<comment type="caution">
    <text evidence="4">The sequence shown here is derived from an EMBL/GenBank/DDBJ whole genome shotgun (WGS) entry which is preliminary data.</text>
</comment>
<dbReference type="PANTHER" id="PTHR24543">
    <property type="entry name" value="MULTICOPPER OXIDASE-RELATED"/>
    <property type="match status" value="1"/>
</dbReference>
<protein>
    <recommendedName>
        <fullName evidence="3">F5/8 type C domain-containing protein</fullName>
    </recommendedName>
</protein>
<dbReference type="SUPFAM" id="SSF49785">
    <property type="entry name" value="Galactose-binding domain-like"/>
    <property type="match status" value="1"/>
</dbReference>
<keyword evidence="2" id="KW-0732">Signal</keyword>
<gene>
    <name evidence="4" type="ORF">CVLEPA_LOCUS24165</name>
</gene>
<proteinExistence type="predicted"/>
<dbReference type="PANTHER" id="PTHR24543:SF325">
    <property type="entry name" value="F5_8 TYPE C DOMAIN-CONTAINING PROTEIN"/>
    <property type="match status" value="1"/>
</dbReference>
<dbReference type="SMART" id="SM00231">
    <property type="entry name" value="FA58C"/>
    <property type="match status" value="1"/>
</dbReference>
<accession>A0ABP0GI82</accession>
<feature type="domain" description="F5/8 type C" evidence="3">
    <location>
        <begin position="191"/>
        <end position="340"/>
    </location>
</feature>
<reference evidence="4 5" key="1">
    <citation type="submission" date="2024-02" db="EMBL/GenBank/DDBJ databases">
        <authorList>
            <person name="Daric V."/>
            <person name="Darras S."/>
        </authorList>
    </citation>
    <scope>NUCLEOTIDE SEQUENCE [LARGE SCALE GENOMIC DNA]</scope>
</reference>
<feature type="signal peptide" evidence="2">
    <location>
        <begin position="1"/>
        <end position="24"/>
    </location>
</feature>
<evidence type="ECO:0000256" key="1">
    <source>
        <dbReference type="SAM" id="MobiDB-lite"/>
    </source>
</evidence>
<dbReference type="CDD" id="cd00057">
    <property type="entry name" value="FA58C"/>
    <property type="match status" value="1"/>
</dbReference>
<dbReference type="Proteomes" id="UP001642483">
    <property type="component" value="Unassembled WGS sequence"/>
</dbReference>
<dbReference type="InterPro" id="IPR008979">
    <property type="entry name" value="Galactose-bd-like_sf"/>
</dbReference>
<dbReference type="EMBL" id="CAWYQH010000119">
    <property type="protein sequence ID" value="CAK8691460.1"/>
    <property type="molecule type" value="Genomic_DNA"/>
</dbReference>
<keyword evidence="5" id="KW-1185">Reference proteome</keyword>
<feature type="compositionally biased region" description="Low complexity" evidence="1">
    <location>
        <begin position="55"/>
        <end position="103"/>
    </location>
</feature>